<evidence type="ECO:0000256" key="4">
    <source>
        <dbReference type="ARBA" id="ARBA00023136"/>
    </source>
</evidence>
<feature type="transmembrane region" description="Helical" evidence="5">
    <location>
        <begin position="182"/>
        <end position="202"/>
    </location>
</feature>
<evidence type="ECO:0000313" key="10">
    <source>
        <dbReference type="Proteomes" id="UP000318661"/>
    </source>
</evidence>
<dbReference type="EMBL" id="VBAI01000140">
    <property type="protein sequence ID" value="TMJ09916.1"/>
    <property type="molecule type" value="Genomic_DNA"/>
</dbReference>
<dbReference type="EMBL" id="VBAJ01000025">
    <property type="protein sequence ID" value="TMJ10057.1"/>
    <property type="molecule type" value="Genomic_DNA"/>
</dbReference>
<protein>
    <submittedName>
        <fullName evidence="8">O-antigen ligase family protein</fullName>
    </submittedName>
</protein>
<evidence type="ECO:0000256" key="3">
    <source>
        <dbReference type="ARBA" id="ARBA00022989"/>
    </source>
</evidence>
<comment type="caution">
    <text evidence="8">The sequence shown here is derived from an EMBL/GenBank/DDBJ whole genome shotgun (WGS) entry which is preliminary data.</text>
</comment>
<evidence type="ECO:0000313" key="7">
    <source>
        <dbReference type="EMBL" id="TMJ09916.1"/>
    </source>
</evidence>
<organism evidence="8 10">
    <name type="scientific">Candidatus Segetimicrobium genomatis</name>
    <dbReference type="NCBI Taxonomy" id="2569760"/>
    <lineage>
        <taxon>Bacteria</taxon>
        <taxon>Bacillati</taxon>
        <taxon>Candidatus Sysuimicrobiota</taxon>
        <taxon>Candidatus Sysuimicrobiia</taxon>
        <taxon>Candidatus Sysuimicrobiales</taxon>
        <taxon>Candidatus Segetimicrobiaceae</taxon>
        <taxon>Candidatus Segetimicrobium</taxon>
    </lineage>
</organism>
<feature type="transmembrane region" description="Helical" evidence="5">
    <location>
        <begin position="22"/>
        <end position="38"/>
    </location>
</feature>
<feature type="transmembrane region" description="Helical" evidence="5">
    <location>
        <begin position="209"/>
        <end position="226"/>
    </location>
</feature>
<feature type="transmembrane region" description="Helical" evidence="5">
    <location>
        <begin position="437"/>
        <end position="458"/>
    </location>
</feature>
<reference evidence="9 10" key="1">
    <citation type="journal article" date="2019" name="Nat. Microbiol.">
        <title>Mediterranean grassland soil C-N compound turnover is dependent on rainfall and depth, and is mediated by genomically divergent microorganisms.</title>
        <authorList>
            <person name="Diamond S."/>
            <person name="Andeer P.F."/>
            <person name="Li Z."/>
            <person name="Crits-Christoph A."/>
            <person name="Burstein D."/>
            <person name="Anantharaman K."/>
            <person name="Lane K.R."/>
            <person name="Thomas B.C."/>
            <person name="Pan C."/>
            <person name="Northen T.R."/>
            <person name="Banfield J.F."/>
        </authorList>
    </citation>
    <scope>NUCLEOTIDE SEQUENCE [LARGE SCALE GENOMIC DNA]</scope>
    <source>
        <strain evidence="7">NP_1</strain>
        <strain evidence="8">NP_2</strain>
    </source>
</reference>
<sequence>MDVGTVTLDLHSRDLQQSGSKLLTWTTALAVAVVPLLIDLTNLDDTYYGGKARALTILAPVILAGLVASRGVSVLRRTGLLAPLIAFVMAAALATAVSVNPLWSVVGAPRRHEGLLSLIAYAVLSAGTLVVVARGGLTIWLTAVLAGGTLTGLYGIAQYFGFELIVRDSVRVDWWRPFSTSGNPNFLGAYMVLIAPLAAAALLTARRTVVAVLSLVALTVAVLAALCTYSRAAWLGLVVAVGVFGALRLGAGIQRLLRPSAGTDTSTMNRRLVGAGVLVVVLAGLFFAPRSPVAISRAEWSAAQRALTTIEPGDPQRGFQWRLYFWRLTLPLLAKRPVFGYGPETFALVFPQAWDAERTRLFGEMLFGPPRIDKAHNETLDMAMSIGVLGVSAFWWVLISAARAGKAGLGASGSQWALAAACLAAMAGYWVDVQWQFSVVSVAPVFWSVMGAAGGLGLRAEGVA</sequence>
<dbReference type="GO" id="GO:0016020">
    <property type="term" value="C:membrane"/>
    <property type="evidence" value="ECO:0007669"/>
    <property type="project" value="UniProtKB-SubCell"/>
</dbReference>
<keyword evidence="8" id="KW-0436">Ligase</keyword>
<evidence type="ECO:0000256" key="1">
    <source>
        <dbReference type="ARBA" id="ARBA00004141"/>
    </source>
</evidence>
<dbReference type="InterPro" id="IPR051533">
    <property type="entry name" value="WaaL-like"/>
</dbReference>
<feature type="transmembrane region" description="Helical" evidence="5">
    <location>
        <begin position="382"/>
        <end position="402"/>
    </location>
</feature>
<evidence type="ECO:0000313" key="8">
    <source>
        <dbReference type="EMBL" id="TMJ10057.1"/>
    </source>
</evidence>
<feature type="transmembrane region" description="Helical" evidence="5">
    <location>
        <begin position="80"/>
        <end position="103"/>
    </location>
</feature>
<evidence type="ECO:0000313" key="9">
    <source>
        <dbReference type="Proteomes" id="UP000315217"/>
    </source>
</evidence>
<feature type="transmembrane region" description="Helical" evidence="5">
    <location>
        <begin position="232"/>
        <end position="251"/>
    </location>
</feature>
<feature type="transmembrane region" description="Helical" evidence="5">
    <location>
        <begin position="139"/>
        <end position="162"/>
    </location>
</feature>
<dbReference type="PANTHER" id="PTHR37422">
    <property type="entry name" value="TEICHURONIC ACID BIOSYNTHESIS PROTEIN TUAE"/>
    <property type="match status" value="1"/>
</dbReference>
<accession>A0A537LQX8</accession>
<name>A0A537LQX8_9BACT</name>
<evidence type="ECO:0000259" key="6">
    <source>
        <dbReference type="Pfam" id="PF04932"/>
    </source>
</evidence>
<dbReference type="GO" id="GO:0016874">
    <property type="term" value="F:ligase activity"/>
    <property type="evidence" value="ECO:0007669"/>
    <property type="project" value="UniProtKB-KW"/>
</dbReference>
<keyword evidence="4 5" id="KW-0472">Membrane</keyword>
<feature type="transmembrane region" description="Helical" evidence="5">
    <location>
        <begin position="50"/>
        <end position="68"/>
    </location>
</feature>
<dbReference type="Proteomes" id="UP000318661">
    <property type="component" value="Unassembled WGS sequence"/>
</dbReference>
<proteinExistence type="predicted"/>
<dbReference type="Pfam" id="PF04932">
    <property type="entry name" value="Wzy_C"/>
    <property type="match status" value="1"/>
</dbReference>
<keyword evidence="3 5" id="KW-1133">Transmembrane helix</keyword>
<comment type="subcellular location">
    <subcellularLocation>
        <location evidence="1">Membrane</location>
        <topology evidence="1">Multi-pass membrane protein</topology>
    </subcellularLocation>
</comment>
<dbReference type="PANTHER" id="PTHR37422:SF13">
    <property type="entry name" value="LIPOPOLYSACCHARIDE BIOSYNTHESIS PROTEIN PA4999-RELATED"/>
    <property type="match status" value="1"/>
</dbReference>
<gene>
    <name evidence="7" type="ORF">E6G98_08400</name>
    <name evidence="8" type="ORF">E6G99_01705</name>
</gene>
<dbReference type="Proteomes" id="UP000315217">
    <property type="component" value="Unassembled WGS sequence"/>
</dbReference>
<evidence type="ECO:0000256" key="2">
    <source>
        <dbReference type="ARBA" id="ARBA00022692"/>
    </source>
</evidence>
<feature type="transmembrane region" description="Helical" evidence="5">
    <location>
        <begin position="272"/>
        <end position="289"/>
    </location>
</feature>
<dbReference type="AlphaFoldDB" id="A0A537LQX8"/>
<keyword evidence="2 5" id="KW-0812">Transmembrane</keyword>
<feature type="domain" description="O-antigen ligase-related" evidence="6">
    <location>
        <begin position="218"/>
        <end position="394"/>
    </location>
</feature>
<feature type="transmembrane region" description="Helical" evidence="5">
    <location>
        <begin position="115"/>
        <end position="132"/>
    </location>
</feature>
<feature type="transmembrane region" description="Helical" evidence="5">
    <location>
        <begin position="414"/>
        <end position="431"/>
    </location>
</feature>
<evidence type="ECO:0000256" key="5">
    <source>
        <dbReference type="SAM" id="Phobius"/>
    </source>
</evidence>
<dbReference type="InterPro" id="IPR007016">
    <property type="entry name" value="O-antigen_ligase-rel_domated"/>
</dbReference>